<feature type="region of interest" description="Disordered" evidence="2">
    <location>
        <begin position="361"/>
        <end position="405"/>
    </location>
</feature>
<evidence type="ECO:0000313" key="3">
    <source>
        <dbReference type="EMBL" id="ORY57916.1"/>
    </source>
</evidence>
<dbReference type="GeneID" id="63773030"/>
<dbReference type="OrthoDB" id="2555519at2759"/>
<feature type="coiled-coil region" evidence="1">
    <location>
        <begin position="410"/>
        <end position="444"/>
    </location>
</feature>
<dbReference type="PANTHER" id="PTHR38701">
    <property type="entry name" value="CHROMOSOME 8, WHOLE GENOME SHOTGUN SEQUENCE"/>
    <property type="match status" value="1"/>
</dbReference>
<accession>A0A1Y2DFJ5</accession>
<dbReference type="PANTHER" id="PTHR38701:SF1">
    <property type="entry name" value="UP-REGULATED DURING SEPTATION PROTEIN 1 DOMAIN-CONTAINING PROTEIN"/>
    <property type="match status" value="1"/>
</dbReference>
<reference evidence="3 4" key="1">
    <citation type="submission" date="2016-07" db="EMBL/GenBank/DDBJ databases">
        <title>Pervasive Adenine N6-methylation of Active Genes in Fungi.</title>
        <authorList>
            <consortium name="DOE Joint Genome Institute"/>
            <person name="Mondo S.J."/>
            <person name="Dannebaum R.O."/>
            <person name="Kuo R.C."/>
            <person name="Labutti K."/>
            <person name="Haridas S."/>
            <person name="Kuo A."/>
            <person name="Salamov A."/>
            <person name="Ahrendt S.R."/>
            <person name="Lipzen A."/>
            <person name="Sullivan W."/>
            <person name="Andreopoulos W.B."/>
            <person name="Clum A."/>
            <person name="Lindquist E."/>
            <person name="Daum C."/>
            <person name="Ramamoorthy G.K."/>
            <person name="Gryganskyi A."/>
            <person name="Culley D."/>
            <person name="Magnuson J.K."/>
            <person name="James T.Y."/>
            <person name="O'Malley M.A."/>
            <person name="Stajich J.E."/>
            <person name="Spatafora J.W."/>
            <person name="Visel A."/>
            <person name="Grigoriev I.V."/>
        </authorList>
    </citation>
    <scope>NUCLEOTIDE SEQUENCE [LARGE SCALE GENOMIC DNA]</scope>
    <source>
        <strain evidence="3 4">CBS 129021</strain>
    </source>
</reference>
<proteinExistence type="predicted"/>
<feature type="compositionally biased region" description="Polar residues" evidence="2">
    <location>
        <begin position="383"/>
        <end position="393"/>
    </location>
</feature>
<feature type="region of interest" description="Disordered" evidence="2">
    <location>
        <begin position="452"/>
        <end position="518"/>
    </location>
</feature>
<feature type="region of interest" description="Disordered" evidence="2">
    <location>
        <begin position="1"/>
        <end position="328"/>
    </location>
</feature>
<feature type="compositionally biased region" description="Polar residues" evidence="2">
    <location>
        <begin position="57"/>
        <end position="66"/>
    </location>
</feature>
<feature type="compositionally biased region" description="Polar residues" evidence="2">
    <location>
        <begin position="228"/>
        <end position="242"/>
    </location>
</feature>
<protein>
    <submittedName>
        <fullName evidence="3">Uncharacterized protein</fullName>
    </submittedName>
</protein>
<gene>
    <name evidence="3" type="ORF">BCR38DRAFT_353837</name>
</gene>
<feature type="compositionally biased region" description="Acidic residues" evidence="2">
    <location>
        <begin position="485"/>
        <end position="497"/>
    </location>
</feature>
<feature type="compositionally biased region" description="Low complexity" evidence="2">
    <location>
        <begin position="305"/>
        <end position="325"/>
    </location>
</feature>
<evidence type="ECO:0000313" key="4">
    <source>
        <dbReference type="Proteomes" id="UP000193689"/>
    </source>
</evidence>
<keyword evidence="4" id="KW-1185">Reference proteome</keyword>
<feature type="compositionally biased region" description="Polar residues" evidence="2">
    <location>
        <begin position="452"/>
        <end position="462"/>
    </location>
</feature>
<dbReference type="InParanoid" id="A0A1Y2DFJ5"/>
<name>A0A1Y2DFJ5_9PEZI</name>
<comment type="caution">
    <text evidence="3">The sequence shown here is derived from an EMBL/GenBank/DDBJ whole genome shotgun (WGS) entry which is preliminary data.</text>
</comment>
<evidence type="ECO:0000256" key="1">
    <source>
        <dbReference type="SAM" id="Coils"/>
    </source>
</evidence>
<dbReference type="STRING" id="1141098.A0A1Y2DFJ5"/>
<feature type="compositionally biased region" description="Acidic residues" evidence="2">
    <location>
        <begin position="366"/>
        <end position="376"/>
    </location>
</feature>
<evidence type="ECO:0000256" key="2">
    <source>
        <dbReference type="SAM" id="MobiDB-lite"/>
    </source>
</evidence>
<dbReference type="EMBL" id="MCFJ01000018">
    <property type="protein sequence ID" value="ORY57916.1"/>
    <property type="molecule type" value="Genomic_DNA"/>
</dbReference>
<feature type="compositionally biased region" description="Polar residues" evidence="2">
    <location>
        <begin position="1"/>
        <end position="10"/>
    </location>
</feature>
<feature type="compositionally biased region" description="Basic and acidic residues" evidence="2">
    <location>
        <begin position="105"/>
        <end position="114"/>
    </location>
</feature>
<dbReference type="Proteomes" id="UP000193689">
    <property type="component" value="Unassembled WGS sequence"/>
</dbReference>
<organism evidence="3 4">
    <name type="scientific">Pseudomassariella vexata</name>
    <dbReference type="NCBI Taxonomy" id="1141098"/>
    <lineage>
        <taxon>Eukaryota</taxon>
        <taxon>Fungi</taxon>
        <taxon>Dikarya</taxon>
        <taxon>Ascomycota</taxon>
        <taxon>Pezizomycotina</taxon>
        <taxon>Sordariomycetes</taxon>
        <taxon>Xylariomycetidae</taxon>
        <taxon>Amphisphaeriales</taxon>
        <taxon>Pseudomassariaceae</taxon>
        <taxon>Pseudomassariella</taxon>
    </lineage>
</organism>
<dbReference type="AlphaFoldDB" id="A0A1Y2DFJ5"/>
<feature type="compositionally biased region" description="Polar residues" evidence="2">
    <location>
        <begin position="81"/>
        <end position="102"/>
    </location>
</feature>
<keyword evidence="1" id="KW-0175">Coiled coil</keyword>
<dbReference type="RefSeq" id="XP_040711045.1">
    <property type="nucleotide sequence ID" value="XM_040856818.1"/>
</dbReference>
<sequence length="652" mass="70515">MPPNDRSPNPNGVRPQMPSLSAAAQRGAKRAPLTPKIAAKPPQTPAVGANTARRTQRPTTASSARLSAQEDDLSPFLANITPRSGSRQSRVDSTNSTPNGTPNPDRYEGWDRGSRSPNLDVDTARRPFVTFSPMHSEFSHPRLEAQNNPESKFFYASEAKSTQPAQAPAPPTRPGLAPRTPTFFYANDSFVEGRTTSPSPHVQVPVQDRSSNKFVYANGTPELRPSPAVTSSRPGSVVSTASRAPANRPVSVAAGGNPSAQRSNSPIKLAPPPYTASQKNSGPPPVATDRAQMASPPQMGPAPPSLRRTSTGTSTSRGGHSRAGSLVISEVNFRSSQISSGASSPSVESVSRPAPLTLASIIQAADDFEEAEEPASPDDVPSDLQSPTKSTHSADPVTDLVANARRERKVQDLQIRNGSLEAINRTLERQLRKQTAELRRYKRLSRSGRLSKATSTIESSVASDPLSADPGPDDLALSDLSEEKSAEDDDLDEDSLSDIDSTAESLSPTILAERDAKHQTRDEKLLQADLSKHQELLIDSQRINQSIKRCLDWTEELIKEGKKALDYHIRVSDVAIPPRVLRPADEEDDYSYIPDITPDDLMTLDEKFDELNADLDELERPLERPPRLAGWGLVAQDRDSGIEIPPIPVDGD</sequence>